<gene>
    <name evidence="5" type="ORF">POCULU_LOCUS10540</name>
</gene>
<dbReference type="SUPFAM" id="SSF50630">
    <property type="entry name" value="Acid proteases"/>
    <property type="match status" value="1"/>
</dbReference>
<dbReference type="EMBL" id="CAJVPJ010005596">
    <property type="protein sequence ID" value="CAG8662732.1"/>
    <property type="molecule type" value="Genomic_DNA"/>
</dbReference>
<dbReference type="InterPro" id="IPR001461">
    <property type="entry name" value="Aspartic_peptidase_A1"/>
</dbReference>
<feature type="non-terminal residue" evidence="5">
    <location>
        <position position="1"/>
    </location>
</feature>
<sequence>KISVGGQDIALTRANDVAVLDTGSSLILARTTIADQINTALGGVFSSAAQAYLIPCDATLPDMTFTFGAASFTIPGPDLIFQEGKECVSVIIPGDLGDVSFLLGDTFLKNNYAYFNMDESTIGLAKAKR</sequence>
<evidence type="ECO:0000313" key="6">
    <source>
        <dbReference type="Proteomes" id="UP000789572"/>
    </source>
</evidence>
<dbReference type="PANTHER" id="PTHR47966">
    <property type="entry name" value="BETA-SITE APP-CLEAVING ENZYME, ISOFORM A-RELATED"/>
    <property type="match status" value="1"/>
</dbReference>
<name>A0A9N9E3F9_9GLOM</name>
<evidence type="ECO:0000313" key="5">
    <source>
        <dbReference type="EMBL" id="CAG8662732.1"/>
    </source>
</evidence>
<proteinExistence type="inferred from homology"/>
<protein>
    <submittedName>
        <fullName evidence="5">7951_t:CDS:1</fullName>
    </submittedName>
</protein>
<dbReference type="PRINTS" id="PR00792">
    <property type="entry name" value="PEPSIN"/>
</dbReference>
<dbReference type="GO" id="GO:0004190">
    <property type="term" value="F:aspartic-type endopeptidase activity"/>
    <property type="evidence" value="ECO:0007669"/>
    <property type="project" value="UniProtKB-KW"/>
</dbReference>
<dbReference type="InterPro" id="IPR033121">
    <property type="entry name" value="PEPTIDASE_A1"/>
</dbReference>
<evidence type="ECO:0000256" key="2">
    <source>
        <dbReference type="ARBA" id="ARBA00022750"/>
    </source>
</evidence>
<keyword evidence="3" id="KW-0378">Hydrolase</keyword>
<dbReference type="OrthoDB" id="15189at2759"/>
<accession>A0A9N9E3F9</accession>
<dbReference type="InterPro" id="IPR021109">
    <property type="entry name" value="Peptidase_aspartic_dom_sf"/>
</dbReference>
<keyword evidence="3" id="KW-0645">Protease</keyword>
<comment type="caution">
    <text evidence="5">The sequence shown here is derived from an EMBL/GenBank/DDBJ whole genome shotgun (WGS) entry which is preliminary data.</text>
</comment>
<dbReference type="InterPro" id="IPR001969">
    <property type="entry name" value="Aspartic_peptidase_AS"/>
</dbReference>
<keyword evidence="2 3" id="KW-0064">Aspartyl protease</keyword>
<organism evidence="5 6">
    <name type="scientific">Paraglomus occultum</name>
    <dbReference type="NCBI Taxonomy" id="144539"/>
    <lineage>
        <taxon>Eukaryota</taxon>
        <taxon>Fungi</taxon>
        <taxon>Fungi incertae sedis</taxon>
        <taxon>Mucoromycota</taxon>
        <taxon>Glomeromycotina</taxon>
        <taxon>Glomeromycetes</taxon>
        <taxon>Paraglomerales</taxon>
        <taxon>Paraglomeraceae</taxon>
        <taxon>Paraglomus</taxon>
    </lineage>
</organism>
<dbReference type="Pfam" id="PF00026">
    <property type="entry name" value="Asp"/>
    <property type="match status" value="1"/>
</dbReference>
<evidence type="ECO:0000256" key="3">
    <source>
        <dbReference type="RuleBase" id="RU000454"/>
    </source>
</evidence>
<dbReference type="Gene3D" id="2.40.70.10">
    <property type="entry name" value="Acid Proteases"/>
    <property type="match status" value="1"/>
</dbReference>
<dbReference type="PROSITE" id="PS00141">
    <property type="entry name" value="ASP_PROTEASE"/>
    <property type="match status" value="1"/>
</dbReference>
<dbReference type="GO" id="GO:0006508">
    <property type="term" value="P:proteolysis"/>
    <property type="evidence" value="ECO:0007669"/>
    <property type="project" value="UniProtKB-KW"/>
</dbReference>
<dbReference type="Proteomes" id="UP000789572">
    <property type="component" value="Unassembled WGS sequence"/>
</dbReference>
<evidence type="ECO:0000256" key="1">
    <source>
        <dbReference type="ARBA" id="ARBA00007447"/>
    </source>
</evidence>
<feature type="domain" description="Peptidase A1" evidence="4">
    <location>
        <begin position="1"/>
        <end position="125"/>
    </location>
</feature>
<dbReference type="AlphaFoldDB" id="A0A9N9E3F9"/>
<reference evidence="5" key="1">
    <citation type="submission" date="2021-06" db="EMBL/GenBank/DDBJ databases">
        <authorList>
            <person name="Kallberg Y."/>
            <person name="Tangrot J."/>
            <person name="Rosling A."/>
        </authorList>
    </citation>
    <scope>NUCLEOTIDE SEQUENCE</scope>
    <source>
        <strain evidence="5">IA702</strain>
    </source>
</reference>
<dbReference type="PROSITE" id="PS51767">
    <property type="entry name" value="PEPTIDASE_A1"/>
    <property type="match status" value="1"/>
</dbReference>
<comment type="similarity">
    <text evidence="1 3">Belongs to the peptidase A1 family.</text>
</comment>
<keyword evidence="6" id="KW-1185">Reference proteome</keyword>
<evidence type="ECO:0000259" key="4">
    <source>
        <dbReference type="PROSITE" id="PS51767"/>
    </source>
</evidence>
<dbReference type="PANTHER" id="PTHR47966:SF51">
    <property type="entry name" value="BETA-SITE APP-CLEAVING ENZYME, ISOFORM A-RELATED"/>
    <property type="match status" value="1"/>
</dbReference>